<comment type="function">
    <text evidence="1">Specifically methylates the guanosine in position 1516 of 16S rRNA.</text>
</comment>
<dbReference type="GO" id="GO:0008990">
    <property type="term" value="F:rRNA (guanine-N2-)-methyltransferase activity"/>
    <property type="evidence" value="ECO:0007669"/>
    <property type="project" value="UniProtKB-UniRule"/>
</dbReference>
<keyword evidence="3" id="KW-1185">Reference proteome</keyword>
<sequence>MYLADADDSRIDTGLLGVRAASAEKRDLAAQWAGQLGARLLTGRPDDHGVALIADQPAGLELITTQGRPKPVTVDFTAAQILRRLKGIAVRRDPLVKAIGLHRRRDLTVVDATAGLGRDGLVLAWLGAEVRWIESSPTLALMLNQAIELARDSALGGQERLREAVDRLKLLFGQAECILPSLSQADVVYLDPMYPLSSMRGGVGKEAQTLQALIGKPSPSDEELLIRRALSCAKQRVAVKRPLRASPLAGHRPIRHIAGKSIRFDIYE</sequence>
<comment type="similarity">
    <text evidence="1">Belongs to the methyltransferase superfamily. RsmJ family.</text>
</comment>
<dbReference type="HAMAP" id="MF_01523">
    <property type="entry name" value="16SrRNA_methyltr_J"/>
    <property type="match status" value="1"/>
</dbReference>
<dbReference type="PANTHER" id="PTHR36112">
    <property type="entry name" value="RIBOSOMAL RNA SMALL SUBUNIT METHYLTRANSFERASE J"/>
    <property type="match status" value="1"/>
</dbReference>
<dbReference type="EMBL" id="AP017372">
    <property type="protein sequence ID" value="BAU58494.1"/>
    <property type="molecule type" value="Genomic_DNA"/>
</dbReference>
<gene>
    <name evidence="1 2" type="primary">rsmJ</name>
    <name evidence="2" type="ORF">HH1059_18070</name>
</gene>
<reference evidence="2" key="1">
    <citation type="submission" date="2016-02" db="EMBL/GenBank/DDBJ databases">
        <title>Halorhodospira halochloris DSM-1059 complete genome, version 2.</title>
        <authorList>
            <person name="Tsukatani Y."/>
        </authorList>
    </citation>
    <scope>NUCLEOTIDE SEQUENCE</scope>
    <source>
        <strain evidence="2">DSM 1059</strain>
    </source>
</reference>
<comment type="catalytic activity">
    <reaction evidence="1">
        <text>guanosine(1516) in 16S rRNA + S-adenosyl-L-methionine = N(2)-methylguanosine(1516) in 16S rRNA + S-adenosyl-L-homocysteine + H(+)</text>
        <dbReference type="Rhea" id="RHEA:43220"/>
        <dbReference type="Rhea" id="RHEA-COMP:10412"/>
        <dbReference type="Rhea" id="RHEA-COMP:10413"/>
        <dbReference type="ChEBI" id="CHEBI:15378"/>
        <dbReference type="ChEBI" id="CHEBI:57856"/>
        <dbReference type="ChEBI" id="CHEBI:59789"/>
        <dbReference type="ChEBI" id="CHEBI:74269"/>
        <dbReference type="ChEBI" id="CHEBI:74481"/>
        <dbReference type="EC" id="2.1.1.242"/>
    </reaction>
</comment>
<keyword evidence="1" id="KW-0949">S-adenosyl-L-methionine</keyword>
<dbReference type="EC" id="2.1.1.242" evidence="1"/>
<dbReference type="AlphaFoldDB" id="A0A0X8XCS3"/>
<dbReference type="PANTHER" id="PTHR36112:SF1">
    <property type="entry name" value="RIBOSOMAL RNA SMALL SUBUNIT METHYLTRANSFERASE J"/>
    <property type="match status" value="1"/>
</dbReference>
<keyword evidence="1 2" id="KW-0489">Methyltransferase</keyword>
<feature type="binding site" evidence="1">
    <location>
        <position position="191"/>
    </location>
    <ligand>
        <name>S-adenosyl-L-methionine</name>
        <dbReference type="ChEBI" id="CHEBI:59789"/>
    </ligand>
</feature>
<name>A0A0X8XCS3_HALHR</name>
<accession>A0A0X8XCS3</accession>
<feature type="binding site" evidence="1">
    <location>
        <begin position="118"/>
        <end position="119"/>
    </location>
    <ligand>
        <name>S-adenosyl-L-methionine</name>
        <dbReference type="ChEBI" id="CHEBI:59789"/>
    </ligand>
</feature>
<keyword evidence="1" id="KW-0808">Transferase</keyword>
<dbReference type="RefSeq" id="WP_096409850.1">
    <property type="nucleotide sequence ID" value="NZ_AP017372.2"/>
</dbReference>
<dbReference type="OrthoDB" id="3191794at2"/>
<keyword evidence="1" id="KW-0698">rRNA processing</keyword>
<dbReference type="Pfam" id="PF04445">
    <property type="entry name" value="SAM_MT"/>
    <property type="match status" value="1"/>
</dbReference>
<dbReference type="KEGG" id="hhk:HH1059_18070"/>
<dbReference type="SUPFAM" id="SSF53335">
    <property type="entry name" value="S-adenosyl-L-methionine-dependent methyltransferases"/>
    <property type="match status" value="1"/>
</dbReference>
<comment type="caution">
    <text evidence="1">Lacks conserved residue(s) required for the propagation of feature annotation.</text>
</comment>
<protein>
    <recommendedName>
        <fullName evidence="1">Ribosomal RNA small subunit methyltransferase J</fullName>
        <ecNumber evidence="1">2.1.1.242</ecNumber>
    </recommendedName>
    <alternativeName>
        <fullName evidence="1">16S rRNA m2G1516 methyltransferase</fullName>
    </alternativeName>
    <alternativeName>
        <fullName evidence="1">rRNA (guanine-N(2)-)-methyltransferase</fullName>
    </alternativeName>
</protein>
<evidence type="ECO:0000313" key="3">
    <source>
        <dbReference type="Proteomes" id="UP000218890"/>
    </source>
</evidence>
<comment type="subcellular location">
    <subcellularLocation>
        <location evidence="1">Cytoplasm</location>
    </subcellularLocation>
</comment>
<organism evidence="2 3">
    <name type="scientific">Halorhodospira halochloris</name>
    <name type="common">Ectothiorhodospira halochloris</name>
    <dbReference type="NCBI Taxonomy" id="1052"/>
    <lineage>
        <taxon>Bacteria</taxon>
        <taxon>Pseudomonadati</taxon>
        <taxon>Pseudomonadota</taxon>
        <taxon>Gammaproteobacteria</taxon>
        <taxon>Chromatiales</taxon>
        <taxon>Ectothiorhodospiraceae</taxon>
        <taxon>Halorhodospira</taxon>
    </lineage>
</organism>
<dbReference type="GO" id="GO:0005737">
    <property type="term" value="C:cytoplasm"/>
    <property type="evidence" value="ECO:0007669"/>
    <property type="project" value="UniProtKB-SubCell"/>
</dbReference>
<proteinExistence type="inferred from homology"/>
<dbReference type="InterPro" id="IPR029063">
    <property type="entry name" value="SAM-dependent_MTases_sf"/>
</dbReference>
<keyword evidence="1" id="KW-0963">Cytoplasm</keyword>
<dbReference type="Gene3D" id="3.40.50.150">
    <property type="entry name" value="Vaccinia Virus protein VP39"/>
    <property type="match status" value="1"/>
</dbReference>
<evidence type="ECO:0000313" key="2">
    <source>
        <dbReference type="EMBL" id="BAU58494.1"/>
    </source>
</evidence>
<dbReference type="Proteomes" id="UP000218890">
    <property type="component" value="Chromosome"/>
</dbReference>
<evidence type="ECO:0000256" key="1">
    <source>
        <dbReference type="HAMAP-Rule" id="MF_01523"/>
    </source>
</evidence>
<dbReference type="InterPro" id="IPR007536">
    <property type="entry name" value="16SrRNA_methylTrfase_J"/>
</dbReference>